<keyword evidence="6" id="KW-0812">Transmembrane</keyword>
<dbReference type="SUPFAM" id="SSF49265">
    <property type="entry name" value="Fibronectin type III"/>
    <property type="match status" value="2"/>
</dbReference>
<evidence type="ECO:0000256" key="2">
    <source>
        <dbReference type="ARBA" id="ARBA00022729"/>
    </source>
</evidence>
<dbReference type="AlphaFoldDB" id="A0A6P8PTA6"/>
<comment type="similarity">
    <text evidence="1">Belongs to the type II cytokine receptor family.</text>
</comment>
<evidence type="ECO:0000256" key="1">
    <source>
        <dbReference type="ARBA" id="ARBA00005399"/>
    </source>
</evidence>
<dbReference type="GeneID" id="117356422"/>
<keyword evidence="2" id="KW-0732">Signal</keyword>
<name>A0A6P8PTA6_GEOSA</name>
<evidence type="ECO:0000256" key="4">
    <source>
        <dbReference type="ARBA" id="ARBA00023170"/>
    </source>
</evidence>
<sequence length="614" mass="70272">MRQLSGSEPGLVRDRDREEEPGNSGSTRKQPPRFTLRGATGEPTICDLRAMLTPAPVEQGATVAGALVLLLHLFTPPAESVMEQDCTLPKPRDVHFSSINMKNVLHWLPPERLGDGVLYTVKYKIYGTKNYHYKLECKDISKTWCDLSNETYDYEDHYYAKVRATWNYTCSKWAQTDRFFPKIDTKIGPPIVNMYSGERSISVNLTGPVKWKANPMDTASIHDIFSRVQYRVAMFSNKTQQRWHFHIQNNSMDMKKLSPATTYCVTVKTFIPVPYKLSESSELVCANTLEDHTSQLMTKAMFWYSLPVIVGVLLIIAVGCGIYKYIHVSKQKSPQNLVLHRSDGYDGKVFIPQEQVVINFISISVKDNPLSSHRNMNCNLQDDAMQNIDVSPDESNLQKQVQEEASDVKHLGYTSQAQEPAFKMQQDVRLSLQTPQGLQFAPISNNEESILYGLIMRPVGFSPVKEQREQYLKVMPAAKNLLLFNSPNILLNAGIANLEQARWLYLQQMEGSPGLDLNDIQQEASEAGEEEEHKTMVVDWDPRTKQLKIPKFSHFVHDREEDEQACTQRDLNEEEGLLSKLYKRQSSEEPPEDTNDVYLKQFKEQWDLQVQMEE</sequence>
<gene>
    <name evidence="10" type="primary">IL20RA</name>
</gene>
<keyword evidence="4 10" id="KW-0675">Receptor</keyword>
<keyword evidence="3" id="KW-1015">Disulfide bond</keyword>
<evidence type="ECO:0000256" key="5">
    <source>
        <dbReference type="SAM" id="MobiDB-lite"/>
    </source>
</evidence>
<dbReference type="InterPro" id="IPR050650">
    <property type="entry name" value="Type-II_Cytokine-TF_Rcpt"/>
</dbReference>
<dbReference type="InterPro" id="IPR003961">
    <property type="entry name" value="FN3_dom"/>
</dbReference>
<evidence type="ECO:0000313" key="10">
    <source>
        <dbReference type="RefSeq" id="XP_033791487.1"/>
    </source>
</evidence>
<dbReference type="PANTHER" id="PTHR20859">
    <property type="entry name" value="INTERFERON/INTERLEUKIN RECEPTOR"/>
    <property type="match status" value="1"/>
</dbReference>
<feature type="domain" description="Fibronectin type-III" evidence="7">
    <location>
        <begin position="74"/>
        <end position="173"/>
    </location>
</feature>
<feature type="region of interest" description="Disordered" evidence="5">
    <location>
        <begin position="1"/>
        <end position="40"/>
    </location>
</feature>
<proteinExistence type="inferred from homology"/>
<evidence type="ECO:0000313" key="9">
    <source>
        <dbReference type="Proteomes" id="UP000515159"/>
    </source>
</evidence>
<dbReference type="FunFam" id="2.60.40.10:FF:000348">
    <property type="entry name" value="Interleukin 20 receptor subunit alpha"/>
    <property type="match status" value="1"/>
</dbReference>
<dbReference type="InterPro" id="IPR013783">
    <property type="entry name" value="Ig-like_fold"/>
</dbReference>
<dbReference type="InterPro" id="IPR015373">
    <property type="entry name" value="Interferon/interleukin_rcp_dom"/>
</dbReference>
<dbReference type="RefSeq" id="XP_033791487.1">
    <property type="nucleotide sequence ID" value="XM_033935596.1"/>
</dbReference>
<evidence type="ECO:0000256" key="6">
    <source>
        <dbReference type="SAM" id="Phobius"/>
    </source>
</evidence>
<dbReference type="FunCoup" id="A0A6P8PTA6">
    <property type="interactions" value="779"/>
</dbReference>
<dbReference type="Pfam" id="PF09294">
    <property type="entry name" value="Interfer-bind"/>
    <property type="match status" value="1"/>
</dbReference>
<dbReference type="GO" id="GO:0005886">
    <property type="term" value="C:plasma membrane"/>
    <property type="evidence" value="ECO:0007669"/>
    <property type="project" value="TreeGrafter"/>
</dbReference>
<protein>
    <submittedName>
        <fullName evidence="10">Interleukin-20 receptor subunit alpha isoform X1</fullName>
    </submittedName>
</protein>
<dbReference type="GO" id="GO:0004896">
    <property type="term" value="F:cytokine receptor activity"/>
    <property type="evidence" value="ECO:0007669"/>
    <property type="project" value="TreeGrafter"/>
</dbReference>
<evidence type="ECO:0000259" key="8">
    <source>
        <dbReference type="Pfam" id="PF09294"/>
    </source>
</evidence>
<dbReference type="OrthoDB" id="9909056at2759"/>
<dbReference type="KEGG" id="gsh:117356422"/>
<dbReference type="Proteomes" id="UP000515159">
    <property type="component" value="Chromosome 3"/>
</dbReference>
<dbReference type="Pfam" id="PF01108">
    <property type="entry name" value="Tissue_fac"/>
    <property type="match status" value="1"/>
</dbReference>
<dbReference type="InParanoid" id="A0A6P8PTA6"/>
<dbReference type="Gene3D" id="2.60.40.10">
    <property type="entry name" value="Immunoglobulins"/>
    <property type="match status" value="2"/>
</dbReference>
<reference evidence="10" key="1">
    <citation type="submission" date="2025-08" db="UniProtKB">
        <authorList>
            <consortium name="RefSeq"/>
        </authorList>
    </citation>
    <scope>IDENTIFICATION</scope>
</reference>
<feature type="domain" description="Interferon/interleukin receptor" evidence="8">
    <location>
        <begin position="185"/>
        <end position="288"/>
    </location>
</feature>
<organism evidence="9 10">
    <name type="scientific">Geotrypetes seraphini</name>
    <name type="common">Gaboon caecilian</name>
    <name type="synonym">Caecilia seraphini</name>
    <dbReference type="NCBI Taxonomy" id="260995"/>
    <lineage>
        <taxon>Eukaryota</taxon>
        <taxon>Metazoa</taxon>
        <taxon>Chordata</taxon>
        <taxon>Craniata</taxon>
        <taxon>Vertebrata</taxon>
        <taxon>Euteleostomi</taxon>
        <taxon>Amphibia</taxon>
        <taxon>Gymnophiona</taxon>
        <taxon>Geotrypetes</taxon>
    </lineage>
</organism>
<keyword evidence="6" id="KW-0472">Membrane</keyword>
<keyword evidence="9" id="KW-1185">Reference proteome</keyword>
<keyword evidence="6" id="KW-1133">Transmembrane helix</keyword>
<dbReference type="InterPro" id="IPR036116">
    <property type="entry name" value="FN3_sf"/>
</dbReference>
<feature type="compositionally biased region" description="Basic and acidic residues" evidence="5">
    <location>
        <begin position="11"/>
        <end position="20"/>
    </location>
</feature>
<dbReference type="PANTHER" id="PTHR20859:SF86">
    <property type="entry name" value="INTERLEUKIN-20 RECEPTOR SUBUNIT ALPHA"/>
    <property type="match status" value="1"/>
</dbReference>
<feature type="transmembrane region" description="Helical" evidence="6">
    <location>
        <begin position="301"/>
        <end position="323"/>
    </location>
</feature>
<accession>A0A6P8PTA6</accession>
<evidence type="ECO:0000259" key="7">
    <source>
        <dbReference type="Pfam" id="PF01108"/>
    </source>
</evidence>
<evidence type="ECO:0000256" key="3">
    <source>
        <dbReference type="ARBA" id="ARBA00023157"/>
    </source>
</evidence>
<dbReference type="CTD" id="53832"/>